<keyword evidence="3" id="KW-1185">Reference proteome</keyword>
<dbReference type="InterPro" id="IPR058309">
    <property type="entry name" value="DUF7996"/>
</dbReference>
<evidence type="ECO:0000256" key="1">
    <source>
        <dbReference type="SAM" id="Phobius"/>
    </source>
</evidence>
<evidence type="ECO:0000313" key="2">
    <source>
        <dbReference type="EMBL" id="MFC5368530.1"/>
    </source>
</evidence>
<dbReference type="RefSeq" id="WP_227230802.1">
    <property type="nucleotide sequence ID" value="NZ_JAJCVJ010000002.1"/>
</dbReference>
<dbReference type="EMBL" id="JBHSKX010000002">
    <property type="protein sequence ID" value="MFC5368530.1"/>
    <property type="molecule type" value="Genomic_DNA"/>
</dbReference>
<comment type="caution">
    <text evidence="2">The sequence shown here is derived from an EMBL/GenBank/DDBJ whole genome shotgun (WGS) entry which is preliminary data.</text>
</comment>
<keyword evidence="1" id="KW-0812">Transmembrane</keyword>
<reference evidence="2 3" key="1">
    <citation type="journal article" date="2019" name="Int. J. Syst. Evol. Microbiol.">
        <title>The Global Catalogue of Microorganisms (GCM) 10K type strain sequencing project: providing services to taxonomists for standard genome sequencing and annotation.</title>
        <authorList>
            <consortium name="The Broad Institute Genomics Platform"/>
            <consortium name="The Broad Institute Genome Sequencing Center for Infectious Disease"/>
            <person name="Wu L."/>
            <person name="Ma J."/>
        </authorList>
    </citation>
    <scope>NUCLEOTIDE SEQUENCE [LARGE SCALE GENOMIC DNA]</scope>
    <source>
        <strain evidence="2 3">CGMCC 1.12237</strain>
    </source>
</reference>
<gene>
    <name evidence="2" type="ORF">ACFPJ5_16515</name>
</gene>
<feature type="transmembrane region" description="Helical" evidence="1">
    <location>
        <begin position="47"/>
        <end position="68"/>
    </location>
</feature>
<dbReference type="Proteomes" id="UP001596201">
    <property type="component" value="Unassembled WGS sequence"/>
</dbReference>
<keyword evidence="1" id="KW-1133">Transmembrane helix</keyword>
<evidence type="ECO:0000313" key="3">
    <source>
        <dbReference type="Proteomes" id="UP001596201"/>
    </source>
</evidence>
<dbReference type="AlphaFoldDB" id="A0ABD5RF90"/>
<proteinExistence type="predicted"/>
<sequence length="81" mass="8601">MSDDASAADGGRSLLTSDTLLLAVILLVGVAGSGIARRFLGELGYDTLGMVVYVLGYGGMVVVIWWGWLRPLDITGPMDRE</sequence>
<name>A0ABD5RF90_9EURY</name>
<protein>
    <submittedName>
        <fullName evidence="2">Uncharacterized protein</fullName>
    </submittedName>
</protein>
<organism evidence="2 3">
    <name type="scientific">Salinirubrum litoreum</name>
    <dbReference type="NCBI Taxonomy" id="1126234"/>
    <lineage>
        <taxon>Archaea</taxon>
        <taxon>Methanobacteriati</taxon>
        <taxon>Methanobacteriota</taxon>
        <taxon>Stenosarchaea group</taxon>
        <taxon>Halobacteria</taxon>
        <taxon>Halobacteriales</taxon>
        <taxon>Haloferacaceae</taxon>
        <taxon>Salinirubrum</taxon>
    </lineage>
</organism>
<feature type="transmembrane region" description="Helical" evidence="1">
    <location>
        <begin position="20"/>
        <end position="40"/>
    </location>
</feature>
<keyword evidence="1" id="KW-0472">Membrane</keyword>
<accession>A0ABD5RF90</accession>
<dbReference type="Pfam" id="PF25959">
    <property type="entry name" value="DUF7996"/>
    <property type="match status" value="1"/>
</dbReference>